<proteinExistence type="predicted"/>
<reference evidence="1 2" key="1">
    <citation type="submission" date="2018-07" db="EMBL/GenBank/DDBJ databases">
        <title>Mechanisms of high-level aminoglycoside resistance among Gram-negative pathogens in Brazil.</title>
        <authorList>
            <person name="Ballaben A.S."/>
            <person name="Darini A.L.C."/>
            <person name="Doi Y."/>
        </authorList>
    </citation>
    <scope>NUCLEOTIDE SEQUENCE [LARGE SCALE GENOMIC DNA]</scope>
    <source>
        <strain evidence="1 2">B2-305</strain>
    </source>
</reference>
<dbReference type="GO" id="GO:0006783">
    <property type="term" value="P:heme biosynthetic process"/>
    <property type="evidence" value="ECO:0007669"/>
    <property type="project" value="InterPro"/>
</dbReference>
<organism evidence="1 2">
    <name type="scientific">Pseudomonas aeruginosa</name>
    <dbReference type="NCBI Taxonomy" id="287"/>
    <lineage>
        <taxon>Bacteria</taxon>
        <taxon>Pseudomonadati</taxon>
        <taxon>Pseudomonadota</taxon>
        <taxon>Gammaproteobacteria</taxon>
        <taxon>Pseudomonadales</taxon>
        <taxon>Pseudomonadaceae</taxon>
        <taxon>Pseudomonas</taxon>
    </lineage>
</organism>
<accession>A0A367LSY1</accession>
<feature type="non-terminal residue" evidence="1">
    <location>
        <position position="43"/>
    </location>
</feature>
<dbReference type="Gene3D" id="3.40.50.1400">
    <property type="match status" value="1"/>
</dbReference>
<protein>
    <submittedName>
        <fullName evidence="1">Ferrochelatase</fullName>
    </submittedName>
</protein>
<gene>
    <name evidence="1" type="ORF">DT376_46065</name>
</gene>
<name>A0A367LSY1_PSEAI</name>
<dbReference type="EMBL" id="QORE01004336">
    <property type="protein sequence ID" value="RCI62387.1"/>
    <property type="molecule type" value="Genomic_DNA"/>
</dbReference>
<dbReference type="InterPro" id="IPR001015">
    <property type="entry name" value="Ferrochelatase"/>
</dbReference>
<dbReference type="SUPFAM" id="SSF53800">
    <property type="entry name" value="Chelatase"/>
    <property type="match status" value="1"/>
</dbReference>
<comment type="caution">
    <text evidence="1">The sequence shown here is derived from an EMBL/GenBank/DDBJ whole genome shotgun (WGS) entry which is preliminary data.</text>
</comment>
<evidence type="ECO:0000313" key="1">
    <source>
        <dbReference type="EMBL" id="RCI62387.1"/>
    </source>
</evidence>
<dbReference type="GO" id="GO:0004325">
    <property type="term" value="F:ferrochelatase activity"/>
    <property type="evidence" value="ECO:0007669"/>
    <property type="project" value="InterPro"/>
</dbReference>
<dbReference type="AlphaFoldDB" id="A0A367LSY1"/>
<dbReference type="Pfam" id="PF00762">
    <property type="entry name" value="Ferrochelatase"/>
    <property type="match status" value="1"/>
</dbReference>
<evidence type="ECO:0000313" key="2">
    <source>
        <dbReference type="Proteomes" id="UP000253594"/>
    </source>
</evidence>
<dbReference type="Proteomes" id="UP000253594">
    <property type="component" value="Unassembled WGS sequence"/>
</dbReference>
<sequence length="43" mass="5063">MTENALLLLNLGSPDSTRVEDVRRYLDQFLMDPYVVDLPWPLR</sequence>